<protein>
    <submittedName>
        <fullName evidence="2">Uncharacterized protein</fullName>
    </submittedName>
</protein>
<proteinExistence type="predicted"/>
<sequence length="143" mass="15682">MAPAPVSESKLPRLTSWWLIAALLSLAVFFIAPQQIPVSLYKLNLIAVAAVSGYWIDRKVFPYARPDTRALRTLWDLDGIEITQEDQERGYILAGDGQRIPLDEVMTATCGPIDPAPLHFMLGCMLRRAVIIAAAMIAVSMGG</sequence>
<keyword evidence="1" id="KW-0472">Membrane</keyword>
<dbReference type="GeneID" id="83040275"/>
<dbReference type="InterPro" id="IPR025140">
    <property type="entry name" value="Holin_2-3"/>
</dbReference>
<evidence type="ECO:0000313" key="3">
    <source>
        <dbReference type="Proteomes" id="UP000242792"/>
    </source>
</evidence>
<dbReference type="EMBL" id="CP020121">
    <property type="protein sequence ID" value="AQZ99974.1"/>
    <property type="molecule type" value="Genomic_DNA"/>
</dbReference>
<evidence type="ECO:0000313" key="2">
    <source>
        <dbReference type="EMBL" id="AQZ99974.1"/>
    </source>
</evidence>
<accession>A0A1V0BJ98</accession>
<reference evidence="2 3" key="1">
    <citation type="submission" date="2017-03" db="EMBL/GenBank/DDBJ databases">
        <title>Rapid Whole Genome Sequencing of Comamonas kerstersii Causing Continuous ambulatory Peritoneal Dialysis-Associated Peritonitis.</title>
        <authorList>
            <person name="Zheng B."/>
        </authorList>
    </citation>
    <scope>NUCLEOTIDE SEQUENCE [LARGE SCALE GENOMIC DNA]</scope>
    <source>
        <strain evidence="2 3">8943</strain>
    </source>
</reference>
<feature type="transmembrane region" description="Helical" evidence="1">
    <location>
        <begin position="15"/>
        <end position="32"/>
    </location>
</feature>
<gene>
    <name evidence="2" type="ORF">B5M06_13195</name>
</gene>
<dbReference type="Proteomes" id="UP000242792">
    <property type="component" value="Chromosome"/>
</dbReference>
<keyword evidence="1" id="KW-0812">Transmembrane</keyword>
<keyword evidence="1" id="KW-1133">Transmembrane helix</keyword>
<dbReference type="AlphaFoldDB" id="A0A1V0BJ98"/>
<organism evidence="2 3">
    <name type="scientific">Comamonas kerstersii</name>
    <dbReference type="NCBI Taxonomy" id="225992"/>
    <lineage>
        <taxon>Bacteria</taxon>
        <taxon>Pseudomonadati</taxon>
        <taxon>Pseudomonadota</taxon>
        <taxon>Betaproteobacteria</taxon>
        <taxon>Burkholderiales</taxon>
        <taxon>Comamonadaceae</taxon>
        <taxon>Comamonas</taxon>
    </lineage>
</organism>
<feature type="transmembrane region" description="Helical" evidence="1">
    <location>
        <begin position="39"/>
        <end position="56"/>
    </location>
</feature>
<evidence type="ECO:0000256" key="1">
    <source>
        <dbReference type="SAM" id="Phobius"/>
    </source>
</evidence>
<name>A0A1V0BJ98_9BURK</name>
<dbReference type="RefSeq" id="WP_080025377.1">
    <property type="nucleotide sequence ID" value="NZ_CP020121.1"/>
</dbReference>
<dbReference type="Pfam" id="PF13272">
    <property type="entry name" value="Holin_2-3"/>
    <property type="match status" value="1"/>
</dbReference>
<dbReference type="KEGG" id="cke:B5M06_13195"/>